<dbReference type="AlphaFoldDB" id="J9FZN4"/>
<sequence length="115" mass="13421">MVDRIIQLFETRKAIVIYFSDHGEEMYDFRKQHGRTDLKVDLTPEAYRYQLEIPFMVYLTPACRQDTALCQKVRSGLHRPFMTDGLPYFIFDLVAPNSRWADATQSPVSPSYVVP</sequence>
<comment type="caution">
    <text evidence="2">The sequence shown here is derived from an EMBL/GenBank/DDBJ whole genome shotgun (WGS) entry which is preliminary data.</text>
</comment>
<name>J9FZN4_9ZZZZ</name>
<dbReference type="EMBL" id="AMCI01006051">
    <property type="protein sequence ID" value="EJW95012.1"/>
    <property type="molecule type" value="Genomic_DNA"/>
</dbReference>
<dbReference type="Gene3D" id="3.40.720.10">
    <property type="entry name" value="Alkaline Phosphatase, subunit A"/>
    <property type="match status" value="1"/>
</dbReference>
<protein>
    <submittedName>
        <fullName evidence="2">Integral membrane protein</fullName>
    </submittedName>
</protein>
<evidence type="ECO:0000313" key="2">
    <source>
        <dbReference type="EMBL" id="EJW95012.1"/>
    </source>
</evidence>
<dbReference type="Pfam" id="PF00884">
    <property type="entry name" value="Sulfatase"/>
    <property type="match status" value="1"/>
</dbReference>
<feature type="domain" description="Sulfatase N-terminal" evidence="1">
    <location>
        <begin position="2"/>
        <end position="65"/>
    </location>
</feature>
<gene>
    <name evidence="2" type="ORF">EVA_16884</name>
</gene>
<accession>J9FZN4</accession>
<evidence type="ECO:0000259" key="1">
    <source>
        <dbReference type="Pfam" id="PF00884"/>
    </source>
</evidence>
<proteinExistence type="predicted"/>
<dbReference type="InterPro" id="IPR017850">
    <property type="entry name" value="Alkaline_phosphatase_core_sf"/>
</dbReference>
<dbReference type="InterPro" id="IPR000917">
    <property type="entry name" value="Sulfatase_N"/>
</dbReference>
<organism evidence="2">
    <name type="scientific">gut metagenome</name>
    <dbReference type="NCBI Taxonomy" id="749906"/>
    <lineage>
        <taxon>unclassified sequences</taxon>
        <taxon>metagenomes</taxon>
        <taxon>organismal metagenomes</taxon>
    </lineage>
</organism>
<reference evidence="2" key="1">
    <citation type="journal article" date="2012" name="PLoS ONE">
        <title>Gene sets for utilization of primary and secondary nutrition supplies in the distal gut of endangered iberian lynx.</title>
        <authorList>
            <person name="Alcaide M."/>
            <person name="Messina E."/>
            <person name="Richter M."/>
            <person name="Bargiela R."/>
            <person name="Peplies J."/>
            <person name="Huws S.A."/>
            <person name="Newbold C.J."/>
            <person name="Golyshin P.N."/>
            <person name="Simon M.A."/>
            <person name="Lopez G."/>
            <person name="Yakimov M.M."/>
            <person name="Ferrer M."/>
        </authorList>
    </citation>
    <scope>NUCLEOTIDE SEQUENCE</scope>
</reference>